<evidence type="ECO:0000313" key="10">
    <source>
        <dbReference type="Proteomes" id="UP001374579"/>
    </source>
</evidence>
<dbReference type="FunFam" id="1.10.287.110:FF:000231">
    <property type="entry name" value="Molecular chaperone, putative"/>
    <property type="match status" value="1"/>
</dbReference>
<dbReference type="AlphaFoldDB" id="A0AAN9G923"/>
<proteinExistence type="inferred from homology"/>
<dbReference type="PANTHER" id="PTHR44176:SF1">
    <property type="entry name" value="DNAJ HOMOLOG SUBFAMILY C MEMBER 25"/>
    <property type="match status" value="1"/>
</dbReference>
<dbReference type="Gene3D" id="1.10.287.110">
    <property type="entry name" value="DnaJ domain"/>
    <property type="match status" value="1"/>
</dbReference>
<dbReference type="Proteomes" id="UP001374579">
    <property type="component" value="Unassembled WGS sequence"/>
</dbReference>
<comment type="subcellular location">
    <subcellularLocation>
        <location evidence="1">Membrane</location>
        <topology evidence="1">Multi-pass membrane protein</topology>
    </subcellularLocation>
</comment>
<dbReference type="SUPFAM" id="SSF46565">
    <property type="entry name" value="Chaperone J-domain"/>
    <property type="match status" value="1"/>
</dbReference>
<keyword evidence="5" id="KW-0143">Chaperone</keyword>
<name>A0AAN9G923_9CAEN</name>
<evidence type="ECO:0000256" key="3">
    <source>
        <dbReference type="ARBA" id="ARBA00022989"/>
    </source>
</evidence>
<sequence length="236" mass="28820">MHRKKEDKEGATEMFQKVATAYEILRDDEQRTDYDYMLDNPDEYYSHYYRYYRTRVSPKVDVRLVIVISITVISIIQYLGALNNYNTAISYLCREPKYRTRAMDIAKNEGLINNSKKKKRTMTKEEVKQEEEQLIRKIVEDKMDIRGGYSRPKYTDVLWVQLVLLPYYVVHYVCWWLRWVWLFTIRRQEYGEEEKCYIIRKNMKLSTLQWDAVEEHEKADYLAQELWKKEHFQVMV</sequence>
<dbReference type="GO" id="GO:0005789">
    <property type="term" value="C:endoplasmic reticulum membrane"/>
    <property type="evidence" value="ECO:0007669"/>
    <property type="project" value="TreeGrafter"/>
</dbReference>
<dbReference type="EMBL" id="JBAMIC010000012">
    <property type="protein sequence ID" value="KAK7099094.1"/>
    <property type="molecule type" value="Genomic_DNA"/>
</dbReference>
<feature type="transmembrane region" description="Helical" evidence="7">
    <location>
        <begin position="158"/>
        <end position="177"/>
    </location>
</feature>
<evidence type="ECO:0000256" key="4">
    <source>
        <dbReference type="ARBA" id="ARBA00023136"/>
    </source>
</evidence>
<evidence type="ECO:0000313" key="9">
    <source>
        <dbReference type="EMBL" id="KAK7099094.1"/>
    </source>
</evidence>
<keyword evidence="3 7" id="KW-1133">Transmembrane helix</keyword>
<evidence type="ECO:0000256" key="2">
    <source>
        <dbReference type="ARBA" id="ARBA00022692"/>
    </source>
</evidence>
<dbReference type="InterPro" id="IPR001623">
    <property type="entry name" value="DnaJ_domain"/>
</dbReference>
<dbReference type="PANTHER" id="PTHR44176">
    <property type="entry name" value="DNAJ HOMOLOG SUBFAMILY C MEMBER 25"/>
    <property type="match status" value="1"/>
</dbReference>
<reference evidence="9 10" key="1">
    <citation type="submission" date="2024-02" db="EMBL/GenBank/DDBJ databases">
        <title>Chromosome-scale genome assembly of the rough periwinkle Littorina saxatilis.</title>
        <authorList>
            <person name="De Jode A."/>
            <person name="Faria R."/>
            <person name="Formenti G."/>
            <person name="Sims Y."/>
            <person name="Smith T.P."/>
            <person name="Tracey A."/>
            <person name="Wood J.M.D."/>
            <person name="Zagrodzka Z.B."/>
            <person name="Johannesson K."/>
            <person name="Butlin R.K."/>
            <person name="Leder E.H."/>
        </authorList>
    </citation>
    <scope>NUCLEOTIDE SEQUENCE [LARGE SCALE GENOMIC DNA]</scope>
    <source>
        <strain evidence="9">Snail1</strain>
        <tissue evidence="9">Muscle</tissue>
    </source>
</reference>
<evidence type="ECO:0000256" key="1">
    <source>
        <dbReference type="ARBA" id="ARBA00004141"/>
    </source>
</evidence>
<accession>A0AAN9G923</accession>
<dbReference type="InterPro" id="IPR036869">
    <property type="entry name" value="J_dom_sf"/>
</dbReference>
<keyword evidence="4 7" id="KW-0472">Membrane</keyword>
<dbReference type="InterPro" id="IPR044632">
    <property type="entry name" value="DNAJC25-like"/>
</dbReference>
<comment type="similarity">
    <text evidence="6">Belongs to the DNAJC25 family.</text>
</comment>
<dbReference type="PROSITE" id="PS00636">
    <property type="entry name" value="DNAJ_1"/>
    <property type="match status" value="1"/>
</dbReference>
<protein>
    <recommendedName>
        <fullName evidence="8">J domain-containing protein</fullName>
    </recommendedName>
</protein>
<evidence type="ECO:0000259" key="8">
    <source>
        <dbReference type="Pfam" id="PF00226"/>
    </source>
</evidence>
<dbReference type="InterPro" id="IPR018253">
    <property type="entry name" value="DnaJ_domain_CS"/>
</dbReference>
<keyword evidence="2 7" id="KW-0812">Transmembrane</keyword>
<dbReference type="Pfam" id="PF00226">
    <property type="entry name" value="DnaJ"/>
    <property type="match status" value="1"/>
</dbReference>
<feature type="transmembrane region" description="Helical" evidence="7">
    <location>
        <begin position="60"/>
        <end position="80"/>
    </location>
</feature>
<feature type="domain" description="J" evidence="8">
    <location>
        <begin position="4"/>
        <end position="35"/>
    </location>
</feature>
<evidence type="ECO:0000256" key="7">
    <source>
        <dbReference type="SAM" id="Phobius"/>
    </source>
</evidence>
<dbReference type="GO" id="GO:0006457">
    <property type="term" value="P:protein folding"/>
    <property type="evidence" value="ECO:0007669"/>
    <property type="project" value="InterPro"/>
</dbReference>
<organism evidence="9 10">
    <name type="scientific">Littorina saxatilis</name>
    <dbReference type="NCBI Taxonomy" id="31220"/>
    <lineage>
        <taxon>Eukaryota</taxon>
        <taxon>Metazoa</taxon>
        <taxon>Spiralia</taxon>
        <taxon>Lophotrochozoa</taxon>
        <taxon>Mollusca</taxon>
        <taxon>Gastropoda</taxon>
        <taxon>Caenogastropoda</taxon>
        <taxon>Littorinimorpha</taxon>
        <taxon>Littorinoidea</taxon>
        <taxon>Littorinidae</taxon>
        <taxon>Littorina</taxon>
    </lineage>
</organism>
<comment type="caution">
    <text evidence="9">The sequence shown here is derived from an EMBL/GenBank/DDBJ whole genome shotgun (WGS) entry which is preliminary data.</text>
</comment>
<evidence type="ECO:0000256" key="6">
    <source>
        <dbReference type="ARBA" id="ARBA00024193"/>
    </source>
</evidence>
<gene>
    <name evidence="9" type="ORF">V1264_003284</name>
</gene>
<evidence type="ECO:0000256" key="5">
    <source>
        <dbReference type="ARBA" id="ARBA00023186"/>
    </source>
</evidence>
<keyword evidence="10" id="KW-1185">Reference proteome</keyword>